<proteinExistence type="predicted"/>
<name>A0A375YV28_MYCSH</name>
<dbReference type="Proteomes" id="UP000252015">
    <property type="component" value="Unassembled WGS sequence"/>
</dbReference>
<protein>
    <submittedName>
        <fullName evidence="1">Uncharacterized protein</fullName>
    </submittedName>
</protein>
<gene>
    <name evidence="1" type="ORF">MSP7336_00980</name>
</gene>
<evidence type="ECO:0000313" key="1">
    <source>
        <dbReference type="EMBL" id="SRX92754.1"/>
    </source>
</evidence>
<keyword evidence="2" id="KW-1185">Reference proteome</keyword>
<dbReference type="EMBL" id="UEGW01000001">
    <property type="protein sequence ID" value="SRX92754.1"/>
    <property type="molecule type" value="Genomic_DNA"/>
</dbReference>
<accession>A0A375YV28</accession>
<dbReference type="RefSeq" id="WP_113963174.1">
    <property type="nucleotide sequence ID" value="NZ_JACKUN010000022.1"/>
</dbReference>
<reference evidence="1 2" key="1">
    <citation type="submission" date="2018-05" db="EMBL/GenBank/DDBJ databases">
        <authorList>
            <consortium name="IHU Genomes"/>
        </authorList>
    </citation>
    <scope>NUCLEOTIDE SEQUENCE [LARGE SCALE GENOMIC DNA]</scope>
    <source>
        <strain evidence="1 2">P7336</strain>
    </source>
</reference>
<dbReference type="AlphaFoldDB" id="A0A375YV28"/>
<organism evidence="1 2">
    <name type="scientific">Mycobacterium shimoidei</name>
    <dbReference type="NCBI Taxonomy" id="29313"/>
    <lineage>
        <taxon>Bacteria</taxon>
        <taxon>Bacillati</taxon>
        <taxon>Actinomycetota</taxon>
        <taxon>Actinomycetes</taxon>
        <taxon>Mycobacteriales</taxon>
        <taxon>Mycobacteriaceae</taxon>
        <taxon>Mycobacterium</taxon>
    </lineage>
</organism>
<sequence length="42" mass="4494">MDPNPDYDASDELEYGFAAFAWLLRGVYPPPSYAPDLGSAGG</sequence>
<dbReference type="OrthoDB" id="4763645at2"/>
<evidence type="ECO:0000313" key="2">
    <source>
        <dbReference type="Proteomes" id="UP000252015"/>
    </source>
</evidence>